<dbReference type="InterPro" id="IPR000160">
    <property type="entry name" value="GGDEF_dom"/>
</dbReference>
<dbReference type="PANTHER" id="PTHR33121">
    <property type="entry name" value="CYCLIC DI-GMP PHOSPHODIESTERASE PDEF"/>
    <property type="match status" value="1"/>
</dbReference>
<accession>A0A3S0J862</accession>
<dbReference type="AlphaFoldDB" id="A0A3S0J862"/>
<organism evidence="4 5">
    <name type="scientific">Halomonas nitroreducens</name>
    <dbReference type="NCBI Taxonomy" id="447425"/>
    <lineage>
        <taxon>Bacteria</taxon>
        <taxon>Pseudomonadati</taxon>
        <taxon>Pseudomonadota</taxon>
        <taxon>Gammaproteobacteria</taxon>
        <taxon>Oceanospirillales</taxon>
        <taxon>Halomonadaceae</taxon>
        <taxon>Halomonas</taxon>
    </lineage>
</organism>
<keyword evidence="1" id="KW-0812">Transmembrane</keyword>
<dbReference type="InterPro" id="IPR043128">
    <property type="entry name" value="Rev_trsase/Diguanyl_cyclase"/>
</dbReference>
<name>A0A3S0J862_9GAMM</name>
<dbReference type="PROSITE" id="PS50883">
    <property type="entry name" value="EAL"/>
    <property type="match status" value="1"/>
</dbReference>
<dbReference type="PROSITE" id="PS50887">
    <property type="entry name" value="GGDEF"/>
    <property type="match status" value="1"/>
</dbReference>
<evidence type="ECO:0000256" key="1">
    <source>
        <dbReference type="SAM" id="Phobius"/>
    </source>
</evidence>
<dbReference type="SUPFAM" id="SSF141868">
    <property type="entry name" value="EAL domain-like"/>
    <property type="match status" value="1"/>
</dbReference>
<dbReference type="Gene3D" id="3.30.70.270">
    <property type="match status" value="1"/>
</dbReference>
<feature type="domain" description="EAL" evidence="2">
    <location>
        <begin position="303"/>
        <end position="553"/>
    </location>
</feature>
<keyword evidence="1" id="KW-0472">Membrane</keyword>
<dbReference type="Pfam" id="PF00990">
    <property type="entry name" value="GGDEF"/>
    <property type="match status" value="1"/>
</dbReference>
<dbReference type="Pfam" id="PF00563">
    <property type="entry name" value="EAL"/>
    <property type="match status" value="1"/>
</dbReference>
<keyword evidence="5" id="KW-1185">Reference proteome</keyword>
<keyword evidence="1" id="KW-1133">Transmembrane helix</keyword>
<comment type="caution">
    <text evidence="4">The sequence shown here is derived from an EMBL/GenBank/DDBJ whole genome shotgun (WGS) entry which is preliminary data.</text>
</comment>
<evidence type="ECO:0000313" key="5">
    <source>
        <dbReference type="Proteomes" id="UP000267400"/>
    </source>
</evidence>
<dbReference type="InterPro" id="IPR050706">
    <property type="entry name" value="Cyclic-di-GMP_PDE-like"/>
</dbReference>
<feature type="transmembrane region" description="Helical" evidence="1">
    <location>
        <begin position="25"/>
        <end position="46"/>
    </location>
</feature>
<dbReference type="RefSeq" id="WP_126485540.1">
    <property type="nucleotide sequence ID" value="NZ_RXNS01000015.1"/>
</dbReference>
<dbReference type="EMBL" id="RXNS01000015">
    <property type="protein sequence ID" value="RTR00753.1"/>
    <property type="molecule type" value="Genomic_DNA"/>
</dbReference>
<dbReference type="SMART" id="SM00052">
    <property type="entry name" value="EAL"/>
    <property type="match status" value="1"/>
</dbReference>
<evidence type="ECO:0000313" key="4">
    <source>
        <dbReference type="EMBL" id="RTR00753.1"/>
    </source>
</evidence>
<dbReference type="CDD" id="cd01948">
    <property type="entry name" value="EAL"/>
    <property type="match status" value="1"/>
</dbReference>
<dbReference type="Gene3D" id="3.20.20.450">
    <property type="entry name" value="EAL domain"/>
    <property type="match status" value="1"/>
</dbReference>
<dbReference type="InterPro" id="IPR035919">
    <property type="entry name" value="EAL_sf"/>
</dbReference>
<dbReference type="GO" id="GO:0071111">
    <property type="term" value="F:cyclic-guanylate-specific phosphodiesterase activity"/>
    <property type="evidence" value="ECO:0007669"/>
    <property type="project" value="InterPro"/>
</dbReference>
<feature type="transmembrane region" description="Helical" evidence="1">
    <location>
        <begin position="98"/>
        <end position="119"/>
    </location>
</feature>
<dbReference type="InterPro" id="IPR001633">
    <property type="entry name" value="EAL_dom"/>
</dbReference>
<sequence>MGASSVVKATAWSQRLMQLIGSRHATRCSVVALLLVAGAAIVYVTGGTAYAYPYLMLIPVLAAASWYRLPGGLITAFLAGALMAVMPQDAHLSVEQSTANYLTRFAFYLLLGGVAGWLFQLRRRSANEHRVIARTDPQSGLPNQVALKEDLDQCLSQSVWRVTGTGVIKVKITDMTDVVEALGMEAADQLILALGTRLSQAVRDGSRAYRISLDELAVILKDIKPADLDPISQRLMDVGEDNLLIQQVPVRVQLVMGSAISRNGATRATELLREARIAQLAAIRQRRSHTHFSPTFDQRTLDSLKLIAQVRDGLAAREFELHYQPKIRLGDDQVCGCEGLIRWRGDDDRLIPPGQFMPKVENTSLIGPVTSFVAQAAGAFAMHDGSEGAIGINISVHNLHDEKLHDLLLELVEQAGVRPERLEVEITESALIGDLGAARSDIQRIRDIGIGVSIDDFGTGFASFEYLQHLPITGLKIDRVFVANLERDERARKLMACMIDVGHALELVVTAEGVETAAQADILRQLGCDQAQGFFFSPALPAADYLAWCQRYSERRR</sequence>
<dbReference type="SMART" id="SM00267">
    <property type="entry name" value="GGDEF"/>
    <property type="match status" value="1"/>
</dbReference>
<protein>
    <submittedName>
        <fullName evidence="4">Phosphodiesterase</fullName>
    </submittedName>
</protein>
<evidence type="ECO:0000259" key="3">
    <source>
        <dbReference type="PROSITE" id="PS50887"/>
    </source>
</evidence>
<dbReference type="SUPFAM" id="SSF55073">
    <property type="entry name" value="Nucleotide cyclase"/>
    <property type="match status" value="1"/>
</dbReference>
<evidence type="ECO:0000259" key="2">
    <source>
        <dbReference type="PROSITE" id="PS50883"/>
    </source>
</evidence>
<feature type="domain" description="GGDEF" evidence="3">
    <location>
        <begin position="163"/>
        <end position="295"/>
    </location>
</feature>
<dbReference type="InterPro" id="IPR029787">
    <property type="entry name" value="Nucleotide_cyclase"/>
</dbReference>
<proteinExistence type="predicted"/>
<dbReference type="OrthoDB" id="9804951at2"/>
<dbReference type="Proteomes" id="UP000267400">
    <property type="component" value="Unassembled WGS sequence"/>
</dbReference>
<gene>
    <name evidence="4" type="ORF">EKG36_15050</name>
</gene>
<dbReference type="PANTHER" id="PTHR33121:SF79">
    <property type="entry name" value="CYCLIC DI-GMP PHOSPHODIESTERASE PDED-RELATED"/>
    <property type="match status" value="1"/>
</dbReference>
<feature type="transmembrane region" description="Helical" evidence="1">
    <location>
        <begin position="66"/>
        <end position="86"/>
    </location>
</feature>
<reference evidence="4 5" key="1">
    <citation type="submission" date="2018-12" db="EMBL/GenBank/DDBJ databases">
        <authorList>
            <person name="Yu L."/>
        </authorList>
    </citation>
    <scope>NUCLEOTIDE SEQUENCE [LARGE SCALE GENOMIC DNA]</scope>
    <source>
        <strain evidence="4 5">11S</strain>
    </source>
</reference>